<evidence type="ECO:0000313" key="3">
    <source>
        <dbReference type="Proteomes" id="UP000199340"/>
    </source>
</evidence>
<keyword evidence="1" id="KW-0472">Membrane</keyword>
<name>A0A1G8TCC1_9RHOB</name>
<keyword evidence="1" id="KW-0812">Transmembrane</keyword>
<dbReference type="AlphaFoldDB" id="A0A1G8TCC1"/>
<proteinExistence type="predicted"/>
<keyword evidence="1" id="KW-1133">Transmembrane helix</keyword>
<evidence type="ECO:0000313" key="2">
    <source>
        <dbReference type="EMBL" id="SDJ39242.1"/>
    </source>
</evidence>
<dbReference type="EMBL" id="FNEB01000020">
    <property type="protein sequence ID" value="SDJ39242.1"/>
    <property type="molecule type" value="Genomic_DNA"/>
</dbReference>
<keyword evidence="3" id="KW-1185">Reference proteome</keyword>
<feature type="transmembrane region" description="Helical" evidence="1">
    <location>
        <begin position="7"/>
        <end position="28"/>
    </location>
</feature>
<accession>A0A1G8TCC1</accession>
<sequence>MKNFTAVLWKYPGTIYVALLCIVIALAIQST</sequence>
<organism evidence="2 3">
    <name type="scientific">Lutimaribacter saemankumensis</name>
    <dbReference type="NCBI Taxonomy" id="490829"/>
    <lineage>
        <taxon>Bacteria</taxon>
        <taxon>Pseudomonadati</taxon>
        <taxon>Pseudomonadota</taxon>
        <taxon>Alphaproteobacteria</taxon>
        <taxon>Rhodobacterales</taxon>
        <taxon>Roseobacteraceae</taxon>
        <taxon>Lutimaribacter</taxon>
    </lineage>
</organism>
<dbReference type="Proteomes" id="UP000199340">
    <property type="component" value="Unassembled WGS sequence"/>
</dbReference>
<evidence type="ECO:0000256" key="1">
    <source>
        <dbReference type="SAM" id="Phobius"/>
    </source>
</evidence>
<gene>
    <name evidence="2" type="ORF">SAMN05421850_1209</name>
</gene>
<reference evidence="2 3" key="1">
    <citation type="submission" date="2016-10" db="EMBL/GenBank/DDBJ databases">
        <authorList>
            <person name="de Groot N.N."/>
        </authorList>
    </citation>
    <scope>NUCLEOTIDE SEQUENCE [LARGE SCALE GENOMIC DNA]</scope>
    <source>
        <strain evidence="2 3">DSM 28010</strain>
    </source>
</reference>
<protein>
    <submittedName>
        <fullName evidence="2">Uncharacterized protein</fullName>
    </submittedName>
</protein>